<dbReference type="AlphaFoldDB" id="A0A8X6UJD0"/>
<reference evidence="1" key="1">
    <citation type="submission" date="2020-08" db="EMBL/GenBank/DDBJ databases">
        <title>Multicomponent nature underlies the extraordinary mechanical properties of spider dragline silk.</title>
        <authorList>
            <person name="Kono N."/>
            <person name="Nakamura H."/>
            <person name="Mori M."/>
            <person name="Yoshida Y."/>
            <person name="Ohtoshi R."/>
            <person name="Malay A.D."/>
            <person name="Moran D.A.P."/>
            <person name="Tomita M."/>
            <person name="Numata K."/>
            <person name="Arakawa K."/>
        </authorList>
    </citation>
    <scope>NUCLEOTIDE SEQUENCE</scope>
</reference>
<dbReference type="Proteomes" id="UP000887013">
    <property type="component" value="Unassembled WGS sequence"/>
</dbReference>
<protein>
    <submittedName>
        <fullName evidence="1">Uncharacterized protein</fullName>
    </submittedName>
</protein>
<sequence length="149" mass="16747">MFGVGRFSVSRTNQLNRASGLTYSQSCVLVLRTLWKDDWTLELQNSLFIGALSSHRLCSCEGNFCSSHIVCKTFSARVYSRRKERKNNIGETDRNIDIGKVKLGGKYETILFLLESLLQILTSILAGILDGYLNDVLISTDYAPFQPKS</sequence>
<dbReference type="EMBL" id="BMAW01084668">
    <property type="protein sequence ID" value="GFU39698.1"/>
    <property type="molecule type" value="Genomic_DNA"/>
</dbReference>
<gene>
    <name evidence="1" type="ORF">NPIL_650371</name>
</gene>
<accession>A0A8X6UJD0</accession>
<keyword evidence="2" id="KW-1185">Reference proteome</keyword>
<proteinExistence type="predicted"/>
<name>A0A8X6UJD0_NEPPI</name>
<organism evidence="1 2">
    <name type="scientific">Nephila pilipes</name>
    <name type="common">Giant wood spider</name>
    <name type="synonym">Nephila maculata</name>
    <dbReference type="NCBI Taxonomy" id="299642"/>
    <lineage>
        <taxon>Eukaryota</taxon>
        <taxon>Metazoa</taxon>
        <taxon>Ecdysozoa</taxon>
        <taxon>Arthropoda</taxon>
        <taxon>Chelicerata</taxon>
        <taxon>Arachnida</taxon>
        <taxon>Araneae</taxon>
        <taxon>Araneomorphae</taxon>
        <taxon>Entelegynae</taxon>
        <taxon>Araneoidea</taxon>
        <taxon>Nephilidae</taxon>
        <taxon>Nephila</taxon>
    </lineage>
</organism>
<evidence type="ECO:0000313" key="1">
    <source>
        <dbReference type="EMBL" id="GFU39698.1"/>
    </source>
</evidence>
<comment type="caution">
    <text evidence="1">The sequence shown here is derived from an EMBL/GenBank/DDBJ whole genome shotgun (WGS) entry which is preliminary data.</text>
</comment>
<evidence type="ECO:0000313" key="2">
    <source>
        <dbReference type="Proteomes" id="UP000887013"/>
    </source>
</evidence>